<dbReference type="EMBL" id="CP088156">
    <property type="protein sequence ID" value="UFZ02351.1"/>
    <property type="molecule type" value="Genomic_DNA"/>
</dbReference>
<dbReference type="RefSeq" id="WP_231318141.1">
    <property type="nucleotide sequence ID" value="NZ_CP088156.1"/>
</dbReference>
<sequence>MARETIYFVQAFSAGRGGRPKADAPIACKTEASALRTAERLAPSKAGVMAFSSSGDPDMGDYDDEPTIFFRHGELPSAFD</sequence>
<accession>A0ABY3R6A3</accession>
<gene>
    <name evidence="1" type="ORF">LQG66_24035</name>
</gene>
<protein>
    <submittedName>
        <fullName evidence="1">Uncharacterized protein</fullName>
    </submittedName>
</protein>
<name>A0ABY3R6A3_9BRAD</name>
<organism evidence="1 2">
    <name type="scientific">Bradyrhizobium ontarionense</name>
    <dbReference type="NCBI Taxonomy" id="2898149"/>
    <lineage>
        <taxon>Bacteria</taxon>
        <taxon>Pseudomonadati</taxon>
        <taxon>Pseudomonadota</taxon>
        <taxon>Alphaproteobacteria</taxon>
        <taxon>Hyphomicrobiales</taxon>
        <taxon>Nitrobacteraceae</taxon>
        <taxon>Bradyrhizobium</taxon>
    </lineage>
</organism>
<evidence type="ECO:0000313" key="1">
    <source>
        <dbReference type="EMBL" id="UFZ02351.1"/>
    </source>
</evidence>
<evidence type="ECO:0000313" key="2">
    <source>
        <dbReference type="Proteomes" id="UP001431010"/>
    </source>
</evidence>
<dbReference type="Proteomes" id="UP001431010">
    <property type="component" value="Chromosome"/>
</dbReference>
<reference evidence="1" key="1">
    <citation type="journal article" date="2024" name="Antonie Van Leeuwenhoek">
        <title>Bradyrhizobium ontarionense sp. nov., a novel bacterial symbiont isolated from Aeschynomene indica (Indian jointvetch), harbours photosynthesis, nitrogen fixation and nitrous oxide (N2O) reductase genes.</title>
        <authorList>
            <person name="Bromfield E.S.P."/>
            <person name="Cloutier S."/>
        </authorList>
    </citation>
    <scope>NUCLEOTIDE SEQUENCE</scope>
    <source>
        <strain evidence="1">A19</strain>
    </source>
</reference>
<keyword evidence="2" id="KW-1185">Reference proteome</keyword>
<proteinExistence type="predicted"/>